<dbReference type="EMBL" id="JANBOJ010000075">
    <property type="protein sequence ID" value="KAJ1723242.1"/>
    <property type="molecule type" value="Genomic_DNA"/>
</dbReference>
<dbReference type="Gene3D" id="6.20.50.20">
    <property type="match status" value="1"/>
</dbReference>
<keyword evidence="3" id="KW-0862">Zinc</keyword>
<dbReference type="AlphaFoldDB" id="A0A9W7Y3L3"/>
<evidence type="ECO:0000256" key="5">
    <source>
        <dbReference type="SAM" id="MobiDB-lite"/>
    </source>
</evidence>
<dbReference type="GO" id="GO:0004526">
    <property type="term" value="F:ribonuclease P activity"/>
    <property type="evidence" value="ECO:0007669"/>
    <property type="project" value="UniProtKB-EC"/>
</dbReference>
<accession>A0A9W7Y3L3</accession>
<keyword evidence="2" id="KW-0479">Metal-binding</keyword>
<proteinExistence type="inferred from homology"/>
<dbReference type="EC" id="3.1.26.5" evidence="6"/>
<dbReference type="PANTHER" id="PTHR14742">
    <property type="entry name" value="RIBONUCLEASE P SUBUNIT P21"/>
    <property type="match status" value="1"/>
</dbReference>
<sequence length="155" mass="17269">MAKGSKAQKRANGGGTLPNRELYERMNFLYQSSQFYAQLTQDSASAEQSPSSSESSTAQSSLLPLSRFYAKEMRAVARKSVLRMSPHIKRELCKSCSTPLVPGVSCTKRVKGKKKARRLITTCSFCGSQRRLMANSDPETSRVLFIDRPEHQTIS</sequence>
<evidence type="ECO:0000256" key="4">
    <source>
        <dbReference type="ARBA" id="ARBA00038402"/>
    </source>
</evidence>
<comment type="similarity">
    <text evidence="4">Belongs to the eukaryotic/archaeal RNase P protein component 4 family.</text>
</comment>
<keyword evidence="1" id="KW-0819">tRNA processing</keyword>
<dbReference type="PANTHER" id="PTHR14742:SF0">
    <property type="entry name" value="RIBONUCLEASE P PROTEIN SUBUNIT P21"/>
    <property type="match status" value="1"/>
</dbReference>
<evidence type="ECO:0000313" key="7">
    <source>
        <dbReference type="Proteomes" id="UP001149813"/>
    </source>
</evidence>
<dbReference type="Pfam" id="PF04032">
    <property type="entry name" value="Rpr2"/>
    <property type="match status" value="1"/>
</dbReference>
<comment type="caution">
    <text evidence="6">The sequence shown here is derived from an EMBL/GenBank/DDBJ whole genome shotgun (WGS) entry which is preliminary data.</text>
</comment>
<keyword evidence="7" id="KW-1185">Reference proteome</keyword>
<keyword evidence="6" id="KW-0378">Hydrolase</keyword>
<reference evidence="6" key="1">
    <citation type="submission" date="2022-07" db="EMBL/GenBank/DDBJ databases">
        <title>Phylogenomic reconstructions and comparative analyses of Kickxellomycotina fungi.</title>
        <authorList>
            <person name="Reynolds N.K."/>
            <person name="Stajich J.E."/>
            <person name="Barry K."/>
            <person name="Grigoriev I.V."/>
            <person name="Crous P."/>
            <person name="Smith M.E."/>
        </authorList>
    </citation>
    <scope>NUCLEOTIDE SEQUENCE</scope>
    <source>
        <strain evidence="6">NBRC 32514</strain>
    </source>
</reference>
<evidence type="ECO:0000313" key="6">
    <source>
        <dbReference type="EMBL" id="KAJ1723242.1"/>
    </source>
</evidence>
<dbReference type="GO" id="GO:0046872">
    <property type="term" value="F:metal ion binding"/>
    <property type="evidence" value="ECO:0007669"/>
    <property type="project" value="UniProtKB-KW"/>
</dbReference>
<dbReference type="InterPro" id="IPR007175">
    <property type="entry name" value="Rpr2/Snm1/Rpp21"/>
</dbReference>
<evidence type="ECO:0000256" key="3">
    <source>
        <dbReference type="ARBA" id="ARBA00022833"/>
    </source>
</evidence>
<evidence type="ECO:0000256" key="2">
    <source>
        <dbReference type="ARBA" id="ARBA00022723"/>
    </source>
</evidence>
<name>A0A9W7Y3L3_9FUNG</name>
<feature type="region of interest" description="Disordered" evidence="5">
    <location>
        <begin position="41"/>
        <end position="61"/>
    </location>
</feature>
<protein>
    <submittedName>
        <fullName evidence="6">Ribonuclease P protein subunit p21</fullName>
        <ecNumber evidence="6">3.1.26.5</ecNumber>
    </submittedName>
</protein>
<dbReference type="OrthoDB" id="128536at2759"/>
<evidence type="ECO:0000256" key="1">
    <source>
        <dbReference type="ARBA" id="ARBA00022694"/>
    </source>
</evidence>
<dbReference type="Proteomes" id="UP001149813">
    <property type="component" value="Unassembled WGS sequence"/>
</dbReference>
<gene>
    <name evidence="6" type="primary">RPP21</name>
    <name evidence="6" type="ORF">LPJ53_002407</name>
</gene>
<feature type="compositionally biased region" description="Low complexity" evidence="5">
    <location>
        <begin position="43"/>
        <end position="61"/>
    </location>
</feature>
<dbReference type="GO" id="GO:0005655">
    <property type="term" value="C:nucleolar ribonuclease P complex"/>
    <property type="evidence" value="ECO:0007669"/>
    <property type="project" value="TreeGrafter"/>
</dbReference>
<organism evidence="6 7">
    <name type="scientific">Coemansia erecta</name>
    <dbReference type="NCBI Taxonomy" id="147472"/>
    <lineage>
        <taxon>Eukaryota</taxon>
        <taxon>Fungi</taxon>
        <taxon>Fungi incertae sedis</taxon>
        <taxon>Zoopagomycota</taxon>
        <taxon>Kickxellomycotina</taxon>
        <taxon>Kickxellomycetes</taxon>
        <taxon>Kickxellales</taxon>
        <taxon>Kickxellaceae</taxon>
        <taxon>Coemansia</taxon>
    </lineage>
</organism>
<dbReference type="GO" id="GO:0008033">
    <property type="term" value="P:tRNA processing"/>
    <property type="evidence" value="ECO:0007669"/>
    <property type="project" value="UniProtKB-KW"/>
</dbReference>